<feature type="transmembrane region" description="Helical" evidence="1">
    <location>
        <begin position="32"/>
        <end position="55"/>
    </location>
</feature>
<dbReference type="PANTHER" id="PTHR35895:SF1">
    <property type="entry name" value="LIPID-BINDING SERUM GLYCOPROTEIN C-TERMINAL DOMAIN-CONTAINING PROTEIN"/>
    <property type="match status" value="1"/>
</dbReference>
<keyword evidence="1" id="KW-1133">Transmembrane helix</keyword>
<comment type="caution">
    <text evidence="2">The sequence shown here is derived from an EMBL/GenBank/DDBJ whole genome shotgun (WGS) entry which is preliminary data.</text>
</comment>
<dbReference type="AlphaFoldDB" id="A0A2I1D4I3"/>
<reference evidence="2" key="1">
    <citation type="submission" date="2016-12" db="EMBL/GenBank/DDBJ databases">
        <title>The genomes of Aspergillus section Nigri reveals drivers in fungal speciation.</title>
        <authorList>
            <consortium name="DOE Joint Genome Institute"/>
            <person name="Vesth T.C."/>
            <person name="Nybo J."/>
            <person name="Theobald S."/>
            <person name="Brandl J."/>
            <person name="Frisvad J.C."/>
            <person name="Nielsen K.F."/>
            <person name="Lyhne E.K."/>
            <person name="Kogle M.E."/>
            <person name="Kuo A."/>
            <person name="Riley R."/>
            <person name="Clum A."/>
            <person name="Nolan M."/>
            <person name="Lipzen A."/>
            <person name="Salamov A."/>
            <person name="Henrissat B."/>
            <person name="Wiebenga A."/>
            <person name="De vries R.P."/>
            <person name="Grigoriev I.V."/>
            <person name="Mortensen U.H."/>
            <person name="Andersen M.R."/>
            <person name="Baker S.E."/>
        </authorList>
    </citation>
    <scope>NUCLEOTIDE SEQUENCE</scope>
    <source>
        <strain evidence="2">IBT 28561</strain>
    </source>
</reference>
<keyword evidence="1" id="KW-0472">Membrane</keyword>
<keyword evidence="3" id="KW-1185">Reference proteome</keyword>
<keyword evidence="1" id="KW-0812">Transmembrane</keyword>
<dbReference type="InterPro" id="IPR046368">
    <property type="entry name" value="Tag1"/>
</dbReference>
<protein>
    <submittedName>
        <fullName evidence="2">Uncharacterized protein</fullName>
    </submittedName>
</protein>
<dbReference type="RefSeq" id="XP_024693377.1">
    <property type="nucleotide sequence ID" value="XM_024838120.1"/>
</dbReference>
<dbReference type="OrthoDB" id="10039566at2759"/>
<evidence type="ECO:0000313" key="3">
    <source>
        <dbReference type="Proteomes" id="UP000234254"/>
    </source>
</evidence>
<name>A0A2I1D4I3_ASPC2</name>
<dbReference type="GO" id="GO:0000329">
    <property type="term" value="C:fungal-type vacuole membrane"/>
    <property type="evidence" value="ECO:0007669"/>
    <property type="project" value="InterPro"/>
</dbReference>
<dbReference type="Pfam" id="PF12505">
    <property type="entry name" value="DUF3712"/>
    <property type="match status" value="1"/>
</dbReference>
<accession>A0A2I1D4I3</accession>
<proteinExistence type="predicted"/>
<evidence type="ECO:0000313" key="2">
    <source>
        <dbReference type="EMBL" id="PKY04783.1"/>
    </source>
</evidence>
<dbReference type="EMBL" id="MSFM01000005">
    <property type="protein sequence ID" value="PKY04783.1"/>
    <property type="molecule type" value="Genomic_DNA"/>
</dbReference>
<dbReference type="GeneID" id="36545644"/>
<sequence>MSKAGVTAVGVSDVSSRPSLGRRVAAHFKRWWWVHVIIFIAVVLVIALPVVYVGYPNIAQDDINESTLKITAMAITEPATDAFTLKQTQVIGTDSIFHPTIFAFDAAVSLLGSAAFATVRVPEIKANDGTKMDIDQRLDLASVDAFKDFSKAVMLEKEVKLNVYGVPNLKQGALPTIDVTYNKTVTMKGLNKLEGFKLSKMHLAKGPNGSNLKGEVFIPNPSVMTITMGNVTLDLTVDGKPIGQSFLNELVLKPGDNTLDMSANTDLMAVTKLLPKYKNNIIPVDITGNSTTYNGQDLPYFAAALAANKLQVDLDVGEILKGSD</sequence>
<gene>
    <name evidence="2" type="ORF">P168DRAFT_296530</name>
</gene>
<dbReference type="Proteomes" id="UP000234254">
    <property type="component" value="Unassembled WGS sequence"/>
</dbReference>
<organism evidence="2 3">
    <name type="scientific">Aspergillus campestris (strain IBT 28561)</name>
    <dbReference type="NCBI Taxonomy" id="1392248"/>
    <lineage>
        <taxon>Eukaryota</taxon>
        <taxon>Fungi</taxon>
        <taxon>Dikarya</taxon>
        <taxon>Ascomycota</taxon>
        <taxon>Pezizomycotina</taxon>
        <taxon>Eurotiomycetes</taxon>
        <taxon>Eurotiomycetidae</taxon>
        <taxon>Eurotiales</taxon>
        <taxon>Aspergillaceae</taxon>
        <taxon>Aspergillus</taxon>
        <taxon>Aspergillus subgen. Circumdati</taxon>
    </lineage>
</organism>
<evidence type="ECO:0000256" key="1">
    <source>
        <dbReference type="SAM" id="Phobius"/>
    </source>
</evidence>
<dbReference type="VEuPathDB" id="FungiDB:P168DRAFT_296530"/>
<dbReference type="PANTHER" id="PTHR35895">
    <property type="entry name" value="CHROMOSOME 16, WHOLE GENOME SHOTGUN SEQUENCE"/>
    <property type="match status" value="1"/>
</dbReference>
<dbReference type="InterPro" id="IPR022185">
    <property type="entry name" value="DUF3712"/>
</dbReference>